<gene>
    <name evidence="9" type="ordered locus">CENSYa_1917</name>
</gene>
<protein>
    <submittedName>
        <fullName evidence="9">Precorrin-2 C20-methylase</fullName>
        <ecNumber evidence="9">2.1.1.130</ecNumber>
    </submittedName>
</protein>
<dbReference type="InterPro" id="IPR014777">
    <property type="entry name" value="4pyrrole_Mease_sub1"/>
</dbReference>
<evidence type="ECO:0000313" key="9">
    <source>
        <dbReference type="EMBL" id="ABK78526.1"/>
    </source>
</evidence>
<dbReference type="Gene3D" id="3.30.950.10">
    <property type="entry name" value="Methyltransferase, Cobalt-precorrin-4 Transmethylase, Domain 2"/>
    <property type="match status" value="1"/>
</dbReference>
<dbReference type="InterPro" id="IPR035996">
    <property type="entry name" value="4pyrrol_Methylase_sf"/>
</dbReference>
<keyword evidence="10" id="KW-1185">Reference proteome</keyword>
<organism evidence="9 10">
    <name type="scientific">Cenarchaeum symbiosum (strain A)</name>
    <dbReference type="NCBI Taxonomy" id="414004"/>
    <lineage>
        <taxon>Archaea</taxon>
        <taxon>Nitrososphaerota</taxon>
        <taxon>Candidatus Cenarchaeales</taxon>
        <taxon>Candidatus Cenarchaeaceae</taxon>
        <taxon>Candidatus Cenarchaeum</taxon>
    </lineage>
</organism>
<dbReference type="GO" id="GO:0030788">
    <property type="term" value="F:precorrin-2 C20-methyltransferase activity"/>
    <property type="evidence" value="ECO:0007669"/>
    <property type="project" value="UniProtKB-EC"/>
</dbReference>
<dbReference type="Gene3D" id="3.40.1010.10">
    <property type="entry name" value="Cobalt-precorrin-4 Transmethylase, Domain 1"/>
    <property type="match status" value="1"/>
</dbReference>
<dbReference type="HOGENOM" id="CLU_076014_2_1_2"/>
<dbReference type="UniPathway" id="UPA00148"/>
<proteinExistence type="inferred from homology"/>
<dbReference type="PANTHER" id="PTHR43467:SF2">
    <property type="entry name" value="COBALT-PRECORRIN-2 C(20)-METHYLTRANSFERASE"/>
    <property type="match status" value="1"/>
</dbReference>
<evidence type="ECO:0000256" key="3">
    <source>
        <dbReference type="ARBA" id="ARBA00022573"/>
    </source>
</evidence>
<evidence type="ECO:0000313" key="10">
    <source>
        <dbReference type="Proteomes" id="UP000000758"/>
    </source>
</evidence>
<dbReference type="STRING" id="414004.CENSYa_1917"/>
<accession>A0RYV9</accession>
<feature type="domain" description="Tetrapyrrole methylase" evidence="8">
    <location>
        <begin position="8"/>
        <end position="223"/>
    </location>
</feature>
<dbReference type="InterPro" id="IPR006364">
    <property type="entry name" value="CobI/CbiL/CobIJ_dom"/>
</dbReference>
<evidence type="ECO:0000256" key="1">
    <source>
        <dbReference type="ARBA" id="ARBA00004953"/>
    </source>
</evidence>
<dbReference type="PIRSF" id="PIRSF036427">
    <property type="entry name" value="Precrrn-2_mtase"/>
    <property type="match status" value="1"/>
</dbReference>
<evidence type="ECO:0000256" key="4">
    <source>
        <dbReference type="ARBA" id="ARBA00022603"/>
    </source>
</evidence>
<dbReference type="InterPro" id="IPR012382">
    <property type="entry name" value="CobI/CbiL"/>
</dbReference>
<dbReference type="EnsemblBacteria" id="ABK78526">
    <property type="protein sequence ID" value="ABK78526"/>
    <property type="gene ID" value="CENSYa_1917"/>
</dbReference>
<dbReference type="InterPro" id="IPR014776">
    <property type="entry name" value="4pyrrole_Mease_sub2"/>
</dbReference>
<dbReference type="KEGG" id="csy:CENSYa_1917"/>
<dbReference type="GO" id="GO:0009236">
    <property type="term" value="P:cobalamin biosynthetic process"/>
    <property type="evidence" value="ECO:0007669"/>
    <property type="project" value="UniProtKB-UniRule"/>
</dbReference>
<dbReference type="InterPro" id="IPR000878">
    <property type="entry name" value="4pyrrol_Mease"/>
</dbReference>
<evidence type="ECO:0000259" key="8">
    <source>
        <dbReference type="Pfam" id="PF00590"/>
    </source>
</evidence>
<evidence type="ECO:0000256" key="5">
    <source>
        <dbReference type="ARBA" id="ARBA00022679"/>
    </source>
</evidence>
<dbReference type="CDD" id="cd11645">
    <property type="entry name" value="Precorrin_2_C20_MT"/>
    <property type="match status" value="1"/>
</dbReference>
<dbReference type="Pfam" id="PF00590">
    <property type="entry name" value="TP_methylase"/>
    <property type="match status" value="1"/>
</dbReference>
<dbReference type="PATRIC" id="fig|414004.10.peg.1751"/>
<comment type="pathway">
    <text evidence="1">Cofactor biosynthesis; adenosylcobalamin biosynthesis.</text>
</comment>
<dbReference type="EMBL" id="DP000238">
    <property type="protein sequence ID" value="ABK78526.1"/>
    <property type="molecule type" value="Genomic_DNA"/>
</dbReference>
<dbReference type="PANTHER" id="PTHR43467">
    <property type="entry name" value="COBALT-PRECORRIN-2 C(20)-METHYLTRANSFERASE"/>
    <property type="match status" value="1"/>
</dbReference>
<dbReference type="NCBIfam" id="TIGR01467">
    <property type="entry name" value="cobI_cbiL"/>
    <property type="match status" value="1"/>
</dbReference>
<evidence type="ECO:0000256" key="6">
    <source>
        <dbReference type="ARBA" id="ARBA00022691"/>
    </source>
</evidence>
<reference evidence="9 10" key="1">
    <citation type="journal article" date="2006" name="Proc. Natl. Acad. Sci. U.S.A.">
        <title>Genomic analysis of the uncultivated marine crenarchaeote Cenarchaeum symbiosum.</title>
        <authorList>
            <person name="Hallam S.J."/>
            <person name="Konstantinidis K.T."/>
            <person name="Putnam N."/>
            <person name="Schleper C."/>
            <person name="Watanabe Y."/>
            <person name="Sugahara J."/>
            <person name="Preston C."/>
            <person name="de la Torre J."/>
            <person name="Richardson P.M."/>
            <person name="DeLong E.F."/>
        </authorList>
    </citation>
    <scope>NUCLEOTIDE SEQUENCE [LARGE SCALE GENOMIC DNA]</scope>
    <source>
        <strain evidence="10">A</strain>
    </source>
</reference>
<comment type="similarity">
    <text evidence="2 7">Belongs to the precorrin methyltransferase family.</text>
</comment>
<dbReference type="EC" id="2.1.1.130" evidence="9"/>
<dbReference type="Proteomes" id="UP000000758">
    <property type="component" value="Chromosome"/>
</dbReference>
<keyword evidence="6" id="KW-0949">S-adenosyl-L-methionine</keyword>
<keyword evidence="3" id="KW-0169">Cobalamin biosynthesis</keyword>
<dbReference type="AlphaFoldDB" id="A0RYV9"/>
<evidence type="ECO:0000256" key="7">
    <source>
        <dbReference type="PIRNR" id="PIRNR036427"/>
    </source>
</evidence>
<keyword evidence="5 9" id="KW-0808">Transferase</keyword>
<dbReference type="SUPFAM" id="SSF53790">
    <property type="entry name" value="Tetrapyrrole methylase"/>
    <property type="match status" value="1"/>
</dbReference>
<evidence type="ECO:0000256" key="2">
    <source>
        <dbReference type="ARBA" id="ARBA00005879"/>
    </source>
</evidence>
<name>A0RYV9_CENSY</name>
<sequence length="241" mass="26363">MRRAMAGLTGIGVGPGDPDLLTVKAVESIRAADMVMCPASDEKRPSIAYSIASKFIGGQEVVKLVFPMTKDRNVLEETWRRNARIMADAVLAGKNVVYLTVGDPNLYSTWIYMQRHIRASHPEMEINVIPGIVSMFTFASKVGVSIAEGAEKVAIIPSCYELGAVKEIAKNAESLVFLKDGRYFDKVIEVLRESGFPDDSVFAIGQDIGTDKEIIRKLTLGEADSGVLTTKYFSILVVKRA</sequence>
<dbReference type="GO" id="GO:0032259">
    <property type="term" value="P:methylation"/>
    <property type="evidence" value="ECO:0007669"/>
    <property type="project" value="UniProtKB-KW"/>
</dbReference>
<keyword evidence="4 9" id="KW-0489">Methyltransferase</keyword>